<keyword evidence="1" id="KW-0812">Transmembrane</keyword>
<evidence type="ECO:0000313" key="3">
    <source>
        <dbReference type="Proteomes" id="UP000272400"/>
    </source>
</evidence>
<keyword evidence="3" id="KW-1185">Reference proteome</keyword>
<feature type="transmembrane region" description="Helical" evidence="1">
    <location>
        <begin position="67"/>
        <end position="89"/>
    </location>
</feature>
<organism evidence="2 3">
    <name type="scientific">Actinocorallia herbida</name>
    <dbReference type="NCBI Taxonomy" id="58109"/>
    <lineage>
        <taxon>Bacteria</taxon>
        <taxon>Bacillati</taxon>
        <taxon>Actinomycetota</taxon>
        <taxon>Actinomycetes</taxon>
        <taxon>Streptosporangiales</taxon>
        <taxon>Thermomonosporaceae</taxon>
        <taxon>Actinocorallia</taxon>
    </lineage>
</organism>
<dbReference type="InterPro" id="IPR046291">
    <property type="entry name" value="DUF6328"/>
</dbReference>
<keyword evidence="1" id="KW-0472">Membrane</keyword>
<dbReference type="Pfam" id="PF19853">
    <property type="entry name" value="DUF6328"/>
    <property type="match status" value="1"/>
</dbReference>
<feature type="transmembrane region" description="Helical" evidence="1">
    <location>
        <begin position="34"/>
        <end position="55"/>
    </location>
</feature>
<accession>A0A3N1D7S0</accession>
<feature type="transmembrane region" description="Helical" evidence="1">
    <location>
        <begin position="133"/>
        <end position="155"/>
    </location>
</feature>
<evidence type="ECO:0000256" key="1">
    <source>
        <dbReference type="SAM" id="Phobius"/>
    </source>
</evidence>
<protein>
    <recommendedName>
        <fullName evidence="4">Sodium:proton antiporter</fullName>
    </recommendedName>
</protein>
<name>A0A3N1D7S0_9ACTN</name>
<evidence type="ECO:0008006" key="4">
    <source>
        <dbReference type="Google" id="ProtNLM"/>
    </source>
</evidence>
<reference evidence="2 3" key="1">
    <citation type="submission" date="2018-11" db="EMBL/GenBank/DDBJ databases">
        <title>Sequencing the genomes of 1000 actinobacteria strains.</title>
        <authorList>
            <person name="Klenk H.-P."/>
        </authorList>
    </citation>
    <scope>NUCLEOTIDE SEQUENCE [LARGE SCALE GENOMIC DNA]</scope>
    <source>
        <strain evidence="2 3">DSM 44254</strain>
    </source>
</reference>
<proteinExistence type="predicted"/>
<keyword evidence="1" id="KW-1133">Transmembrane helix</keyword>
<comment type="caution">
    <text evidence="2">The sequence shown here is derived from an EMBL/GenBank/DDBJ whole genome shotgun (WGS) entry which is preliminary data.</text>
</comment>
<feature type="transmembrane region" description="Helical" evidence="1">
    <location>
        <begin position="101"/>
        <end position="127"/>
    </location>
</feature>
<dbReference type="EMBL" id="RJKE01000001">
    <property type="protein sequence ID" value="ROO89168.1"/>
    <property type="molecule type" value="Genomic_DNA"/>
</dbReference>
<dbReference type="AlphaFoldDB" id="A0A3N1D7S0"/>
<sequence>MPATARPAPRDGDDRHETESARLDRNYEELLQELRVAQTGVQILFAFLLTLPFQYGFTKTSGLDRTVFILTLLCATVATALLIAPVGFHRRVFRQGRKGDLVHAASSFALAGLAALALAMSGALFVVTDVVLGLGWAAGLAAAAFAVLIFFWYFAPVFWGRRRARTGPGDQSSADGGRGG</sequence>
<evidence type="ECO:0000313" key="2">
    <source>
        <dbReference type="EMBL" id="ROO89168.1"/>
    </source>
</evidence>
<dbReference type="Proteomes" id="UP000272400">
    <property type="component" value="Unassembled WGS sequence"/>
</dbReference>
<gene>
    <name evidence="2" type="ORF">EDD29_6855</name>
</gene>
<dbReference type="RefSeq" id="WP_211360086.1">
    <property type="nucleotide sequence ID" value="NZ_RJKE01000001.1"/>
</dbReference>